<dbReference type="AlphaFoldDB" id="A0A8T1PN05"/>
<dbReference type="Proteomes" id="UP000811609">
    <property type="component" value="Chromosome 9"/>
</dbReference>
<name>A0A8T1PN05_CARIL</name>
<evidence type="ECO:0000313" key="2">
    <source>
        <dbReference type="Proteomes" id="UP000811609"/>
    </source>
</evidence>
<proteinExistence type="predicted"/>
<dbReference type="EMBL" id="CM031817">
    <property type="protein sequence ID" value="KAG6642607.1"/>
    <property type="molecule type" value="Genomic_DNA"/>
</dbReference>
<gene>
    <name evidence="1" type="ORF">CIPAW_09G151800</name>
</gene>
<keyword evidence="2" id="KW-1185">Reference proteome</keyword>
<sequence>MRHPLNVFLHFASKLDIVKALQRENCDDNGIPYHAFHWTPDFLEDTKPSHVPVWISLPGQEN</sequence>
<comment type="caution">
    <text evidence="1">The sequence shown here is derived from an EMBL/GenBank/DDBJ whole genome shotgun (WGS) entry which is preliminary data.</text>
</comment>
<evidence type="ECO:0000313" key="1">
    <source>
        <dbReference type="EMBL" id="KAG6642607.1"/>
    </source>
</evidence>
<protein>
    <recommendedName>
        <fullName evidence="3">DUF4283 domain-containing protein</fullName>
    </recommendedName>
</protein>
<organism evidence="1 2">
    <name type="scientific">Carya illinoinensis</name>
    <name type="common">Pecan</name>
    <dbReference type="NCBI Taxonomy" id="32201"/>
    <lineage>
        <taxon>Eukaryota</taxon>
        <taxon>Viridiplantae</taxon>
        <taxon>Streptophyta</taxon>
        <taxon>Embryophyta</taxon>
        <taxon>Tracheophyta</taxon>
        <taxon>Spermatophyta</taxon>
        <taxon>Magnoliopsida</taxon>
        <taxon>eudicotyledons</taxon>
        <taxon>Gunneridae</taxon>
        <taxon>Pentapetalae</taxon>
        <taxon>rosids</taxon>
        <taxon>fabids</taxon>
        <taxon>Fagales</taxon>
        <taxon>Juglandaceae</taxon>
        <taxon>Carya</taxon>
    </lineage>
</organism>
<reference evidence="1" key="1">
    <citation type="submission" date="2020-12" db="EMBL/GenBank/DDBJ databases">
        <title>WGS assembly of Carya illinoinensis cv. Pawnee.</title>
        <authorList>
            <person name="Platts A."/>
            <person name="Shu S."/>
            <person name="Wright S."/>
            <person name="Barry K."/>
            <person name="Edger P."/>
            <person name="Pires J.C."/>
            <person name="Schmutz J."/>
        </authorList>
    </citation>
    <scope>NUCLEOTIDE SEQUENCE</scope>
    <source>
        <tissue evidence="1">Leaf</tissue>
    </source>
</reference>
<accession>A0A8T1PN05</accession>
<evidence type="ECO:0008006" key="3">
    <source>
        <dbReference type="Google" id="ProtNLM"/>
    </source>
</evidence>